<name>A0ABW1VK96_9MICO</name>
<keyword evidence="1" id="KW-0812">Transmembrane</keyword>
<keyword evidence="3" id="KW-1185">Reference proteome</keyword>
<dbReference type="RefSeq" id="WP_386733062.1">
    <property type="nucleotide sequence ID" value="NZ_JBHSTP010000004.1"/>
</dbReference>
<accession>A0ABW1VK96</accession>
<feature type="transmembrane region" description="Helical" evidence="1">
    <location>
        <begin position="52"/>
        <end position="74"/>
    </location>
</feature>
<reference evidence="3" key="1">
    <citation type="journal article" date="2019" name="Int. J. Syst. Evol. Microbiol.">
        <title>The Global Catalogue of Microorganisms (GCM) 10K type strain sequencing project: providing services to taxonomists for standard genome sequencing and annotation.</title>
        <authorList>
            <consortium name="The Broad Institute Genomics Platform"/>
            <consortium name="The Broad Institute Genome Sequencing Center for Infectious Disease"/>
            <person name="Wu L."/>
            <person name="Ma J."/>
        </authorList>
    </citation>
    <scope>NUCLEOTIDE SEQUENCE [LARGE SCALE GENOMIC DNA]</scope>
    <source>
        <strain evidence="3">CCUG 43304</strain>
    </source>
</reference>
<sequence length="157" mass="16862">MTELENTRTDTDARPRVSGVGRVLIVVYGILALAATGRSFVQTATRFDEAPLAYSLSALAAVVYIVATVALVARARVWYRVAWLTIGFEAVGVLVVGTLSLVNPELFPHDTVWSVFGRGYLFVPLLLPALGMWWLAKHRPNVPATANTAAGPGAVRA</sequence>
<evidence type="ECO:0000313" key="3">
    <source>
        <dbReference type="Proteomes" id="UP001596306"/>
    </source>
</evidence>
<feature type="transmembrane region" description="Helical" evidence="1">
    <location>
        <begin position="115"/>
        <end position="136"/>
    </location>
</feature>
<keyword evidence="1" id="KW-0472">Membrane</keyword>
<proteinExistence type="predicted"/>
<evidence type="ECO:0000256" key="1">
    <source>
        <dbReference type="SAM" id="Phobius"/>
    </source>
</evidence>
<organism evidence="2 3">
    <name type="scientific">Luethyella okanaganae</name>
    <dbReference type="NCBI Taxonomy" id="69372"/>
    <lineage>
        <taxon>Bacteria</taxon>
        <taxon>Bacillati</taxon>
        <taxon>Actinomycetota</taxon>
        <taxon>Actinomycetes</taxon>
        <taxon>Micrococcales</taxon>
        <taxon>Microbacteriaceae</taxon>
        <taxon>Luethyella</taxon>
    </lineage>
</organism>
<gene>
    <name evidence="2" type="ORF">ACFQB0_14595</name>
</gene>
<evidence type="ECO:0008006" key="4">
    <source>
        <dbReference type="Google" id="ProtNLM"/>
    </source>
</evidence>
<feature type="transmembrane region" description="Helical" evidence="1">
    <location>
        <begin position="20"/>
        <end position="40"/>
    </location>
</feature>
<dbReference type="Proteomes" id="UP001596306">
    <property type="component" value="Unassembled WGS sequence"/>
</dbReference>
<protein>
    <recommendedName>
        <fullName evidence="4">Integral membrane protein</fullName>
    </recommendedName>
</protein>
<dbReference type="EMBL" id="JBHSTP010000004">
    <property type="protein sequence ID" value="MFC6357337.1"/>
    <property type="molecule type" value="Genomic_DNA"/>
</dbReference>
<keyword evidence="1" id="KW-1133">Transmembrane helix</keyword>
<evidence type="ECO:0000313" key="2">
    <source>
        <dbReference type="EMBL" id="MFC6357337.1"/>
    </source>
</evidence>
<comment type="caution">
    <text evidence="2">The sequence shown here is derived from an EMBL/GenBank/DDBJ whole genome shotgun (WGS) entry which is preliminary data.</text>
</comment>
<feature type="transmembrane region" description="Helical" evidence="1">
    <location>
        <begin position="81"/>
        <end position="103"/>
    </location>
</feature>